<feature type="region of interest" description="Disordered" evidence="1">
    <location>
        <begin position="151"/>
        <end position="186"/>
    </location>
</feature>
<dbReference type="EMBL" id="JAGEUA010000002">
    <property type="protein sequence ID" value="KAL1006947.1"/>
    <property type="molecule type" value="Genomic_DNA"/>
</dbReference>
<organism evidence="2 3">
    <name type="scientific">Umbra pygmaea</name>
    <name type="common">Eastern mudminnow</name>
    <dbReference type="NCBI Taxonomy" id="75934"/>
    <lineage>
        <taxon>Eukaryota</taxon>
        <taxon>Metazoa</taxon>
        <taxon>Chordata</taxon>
        <taxon>Craniata</taxon>
        <taxon>Vertebrata</taxon>
        <taxon>Euteleostomi</taxon>
        <taxon>Actinopterygii</taxon>
        <taxon>Neopterygii</taxon>
        <taxon>Teleostei</taxon>
        <taxon>Protacanthopterygii</taxon>
        <taxon>Esociformes</taxon>
        <taxon>Umbridae</taxon>
        <taxon>Umbra</taxon>
    </lineage>
</organism>
<dbReference type="AlphaFoldDB" id="A0ABD0XGU5"/>
<evidence type="ECO:0000313" key="2">
    <source>
        <dbReference type="EMBL" id="KAL1006947.1"/>
    </source>
</evidence>
<reference evidence="2 3" key="1">
    <citation type="submission" date="2024-06" db="EMBL/GenBank/DDBJ databases">
        <authorList>
            <person name="Pan Q."/>
            <person name="Wen M."/>
            <person name="Jouanno E."/>
            <person name="Zahm M."/>
            <person name="Klopp C."/>
            <person name="Cabau C."/>
            <person name="Louis A."/>
            <person name="Berthelot C."/>
            <person name="Parey E."/>
            <person name="Roest Crollius H."/>
            <person name="Montfort J."/>
            <person name="Robinson-Rechavi M."/>
            <person name="Bouchez O."/>
            <person name="Lampietro C."/>
            <person name="Lopez Roques C."/>
            <person name="Donnadieu C."/>
            <person name="Postlethwait J."/>
            <person name="Bobe J."/>
            <person name="Verreycken H."/>
            <person name="Guiguen Y."/>
        </authorList>
    </citation>
    <scope>NUCLEOTIDE SEQUENCE [LARGE SCALE GENOMIC DNA]</scope>
    <source>
        <strain evidence="2">Up_M1</strain>
        <tissue evidence="2">Testis</tissue>
    </source>
</reference>
<name>A0ABD0XGU5_UMBPY</name>
<evidence type="ECO:0000256" key="1">
    <source>
        <dbReference type="SAM" id="MobiDB-lite"/>
    </source>
</evidence>
<gene>
    <name evidence="2" type="ORF">UPYG_G00079520</name>
</gene>
<sequence>MYKVVEFKKRGQNGVVEVESVPGEWVKEGVCMWPTFKGKALETALKLRVAPGPDWIPLEIKLLCTTDSYEEGRRKAREAEKMSDVQSEAEEQGVKRRRKMQRRRIQEDSDTGSEEEAGRTMQPDGLSAAPLISQPTYTTLEPRQGQFTIPARPWLPSPSPQEDIPRSPQLHHGEMGSHIGHTRPPPRVPASLIQEILTKLEMVLEQQTLILRLIQPSQQNAAEYAMEDGLLPLMDQQGLQRLETDLLEAEFKVKLINHLSLIGGCNLKDALLSENSNVINSH</sequence>
<comment type="caution">
    <text evidence="2">The sequence shown here is derived from an EMBL/GenBank/DDBJ whole genome shotgun (WGS) entry which is preliminary data.</text>
</comment>
<proteinExistence type="predicted"/>
<accession>A0ABD0XGU5</accession>
<feature type="region of interest" description="Disordered" evidence="1">
    <location>
        <begin position="74"/>
        <end position="129"/>
    </location>
</feature>
<dbReference type="PANTHER" id="PTHR34153:SF2">
    <property type="entry name" value="SI:CH211-262H13.3-RELATED"/>
    <property type="match status" value="1"/>
</dbReference>
<dbReference type="PANTHER" id="PTHR34153">
    <property type="entry name" value="SI:CH211-262H13.3-RELATED-RELATED"/>
    <property type="match status" value="1"/>
</dbReference>
<protein>
    <submittedName>
        <fullName evidence="2">Uncharacterized protein</fullName>
    </submittedName>
</protein>
<evidence type="ECO:0000313" key="3">
    <source>
        <dbReference type="Proteomes" id="UP001557470"/>
    </source>
</evidence>
<keyword evidence="3" id="KW-1185">Reference proteome</keyword>
<dbReference type="Proteomes" id="UP001557470">
    <property type="component" value="Unassembled WGS sequence"/>
</dbReference>
<feature type="compositionally biased region" description="Basic and acidic residues" evidence="1">
    <location>
        <begin position="74"/>
        <end position="83"/>
    </location>
</feature>